<dbReference type="PANTHER" id="PTHR40114:SF1">
    <property type="entry name" value="SLR0698 PROTEIN"/>
    <property type="match status" value="1"/>
</dbReference>
<dbReference type="InterPro" id="IPR012042">
    <property type="entry name" value="NeuTTM/CthTTM-like"/>
</dbReference>
<dbReference type="PIRSF" id="PIRSF016487">
    <property type="entry name" value="CYTH_UCP016487"/>
    <property type="match status" value="1"/>
</dbReference>
<proteinExistence type="predicted"/>
<evidence type="ECO:0000313" key="4">
    <source>
        <dbReference type="Proteomes" id="UP000255469"/>
    </source>
</evidence>
<sequence>MSGLEIERKFLVHKKMDWKRLASSCSHIQQGYFAAVNTVRIRIRDDRGYLTIKGPSHDGGLSRYEFEKEITLEEARQLMLLCEPGVIDKHRYLVPFGGHTFEVDEFHGDNEGLVMAEVELGSEDEAFEKPGFIGMEVTGNRHFYNSHLRRNPFRIWRGSVPEEYR</sequence>
<evidence type="ECO:0000259" key="2">
    <source>
        <dbReference type="PROSITE" id="PS51707"/>
    </source>
</evidence>
<dbReference type="Pfam" id="PF01928">
    <property type="entry name" value="CYTH"/>
    <property type="match status" value="1"/>
</dbReference>
<protein>
    <submittedName>
        <fullName evidence="3">Uncharacterized protein conserved in bacteria</fullName>
    </submittedName>
</protein>
<feature type="active site" description="Proton acceptor" evidence="1">
    <location>
        <position position="32"/>
    </location>
</feature>
<gene>
    <name evidence="3" type="ORF">NCTC13067_00193</name>
</gene>
<dbReference type="InterPro" id="IPR033469">
    <property type="entry name" value="CYTH-like_dom_sf"/>
</dbReference>
<reference evidence="3 4" key="1">
    <citation type="submission" date="2018-06" db="EMBL/GenBank/DDBJ databases">
        <authorList>
            <consortium name="Pathogen Informatics"/>
            <person name="Doyle S."/>
        </authorList>
    </citation>
    <scope>NUCLEOTIDE SEQUENCE [LARGE SCALE GENOMIC DNA]</scope>
    <source>
        <strain evidence="3 4">NCTC13067</strain>
    </source>
</reference>
<dbReference type="InterPro" id="IPR023577">
    <property type="entry name" value="CYTH_domain"/>
</dbReference>
<organism evidence="3 4">
    <name type="scientific">Prevotella denticola</name>
    <dbReference type="NCBI Taxonomy" id="28129"/>
    <lineage>
        <taxon>Bacteria</taxon>
        <taxon>Pseudomonadati</taxon>
        <taxon>Bacteroidota</taxon>
        <taxon>Bacteroidia</taxon>
        <taxon>Bacteroidales</taxon>
        <taxon>Prevotellaceae</taxon>
        <taxon>Prevotella</taxon>
    </lineage>
</organism>
<dbReference type="RefSeq" id="WP_025067980.1">
    <property type="nucleotide sequence ID" value="NZ_CAJPOG010000126.1"/>
</dbReference>
<evidence type="ECO:0000256" key="1">
    <source>
        <dbReference type="PIRSR" id="PIRSR016487-1"/>
    </source>
</evidence>
<dbReference type="AlphaFoldDB" id="A0A379E2M5"/>
<dbReference type="Proteomes" id="UP000255469">
    <property type="component" value="Unassembled WGS sequence"/>
</dbReference>
<dbReference type="SMART" id="SM01118">
    <property type="entry name" value="CYTH"/>
    <property type="match status" value="1"/>
</dbReference>
<dbReference type="PANTHER" id="PTHR40114">
    <property type="entry name" value="SLR0698 PROTEIN"/>
    <property type="match status" value="1"/>
</dbReference>
<evidence type="ECO:0000313" key="3">
    <source>
        <dbReference type="EMBL" id="SUB86554.1"/>
    </source>
</evidence>
<dbReference type="CDD" id="cd07891">
    <property type="entry name" value="CYTH-like_CthTTM-like_1"/>
    <property type="match status" value="1"/>
</dbReference>
<dbReference type="EMBL" id="UGTM01000001">
    <property type="protein sequence ID" value="SUB86554.1"/>
    <property type="molecule type" value="Genomic_DNA"/>
</dbReference>
<accession>A0A379E2M5</accession>
<dbReference type="SUPFAM" id="SSF55154">
    <property type="entry name" value="CYTH-like phosphatases"/>
    <property type="match status" value="1"/>
</dbReference>
<feature type="domain" description="CYTH" evidence="2">
    <location>
        <begin position="3"/>
        <end position="150"/>
    </location>
</feature>
<dbReference type="PROSITE" id="PS51707">
    <property type="entry name" value="CYTH"/>
    <property type="match status" value="1"/>
</dbReference>
<name>A0A379E2M5_9BACT</name>
<dbReference type="Gene3D" id="2.40.320.10">
    <property type="entry name" value="Hypothetical Protein Pfu-838710-001"/>
    <property type="match status" value="1"/>
</dbReference>